<dbReference type="InterPro" id="IPR050767">
    <property type="entry name" value="Sel1_AlgK"/>
</dbReference>
<evidence type="ECO:0000313" key="6">
    <source>
        <dbReference type="Proteomes" id="UP000750711"/>
    </source>
</evidence>
<name>A0A9P8RSE7_9PEZI</name>
<evidence type="ECO:0000256" key="2">
    <source>
        <dbReference type="SAM" id="MobiDB-lite"/>
    </source>
</evidence>
<gene>
    <name evidence="5" type="ORF">GP486_001663</name>
</gene>
<comment type="similarity">
    <text evidence="1">Belongs to the sel-1 family.</text>
</comment>
<keyword evidence="6" id="KW-1185">Reference proteome</keyword>
<dbReference type="AlphaFoldDB" id="A0A9P8RSE7"/>
<reference evidence="5" key="1">
    <citation type="submission" date="2021-03" db="EMBL/GenBank/DDBJ databases">
        <title>Comparative genomics and phylogenomic investigation of the class Geoglossomycetes provide insights into ecological specialization and systematics.</title>
        <authorList>
            <person name="Melie T."/>
            <person name="Pirro S."/>
            <person name="Miller A.N."/>
            <person name="Quandt A."/>
        </authorList>
    </citation>
    <scope>NUCLEOTIDE SEQUENCE</scope>
    <source>
        <strain evidence="5">CAQ_001_2017</strain>
    </source>
</reference>
<proteinExistence type="inferred from homology"/>
<accession>A0A9P8RSE7</accession>
<dbReference type="EMBL" id="JAGHQM010000157">
    <property type="protein sequence ID" value="KAH0564943.1"/>
    <property type="molecule type" value="Genomic_DNA"/>
</dbReference>
<feature type="compositionally biased region" description="Low complexity" evidence="2">
    <location>
        <begin position="813"/>
        <end position="829"/>
    </location>
</feature>
<dbReference type="PANTHER" id="PTHR11102">
    <property type="entry name" value="SEL-1-LIKE PROTEIN"/>
    <property type="match status" value="1"/>
</dbReference>
<feature type="region of interest" description="Disordered" evidence="2">
    <location>
        <begin position="811"/>
        <end position="854"/>
    </location>
</feature>
<dbReference type="Gene3D" id="1.25.40.10">
    <property type="entry name" value="Tetratricopeptide repeat domain"/>
    <property type="match status" value="4"/>
</dbReference>
<keyword evidence="3" id="KW-1133">Transmembrane helix</keyword>
<feature type="region of interest" description="Disordered" evidence="2">
    <location>
        <begin position="46"/>
        <end position="72"/>
    </location>
</feature>
<dbReference type="SUPFAM" id="SSF81901">
    <property type="entry name" value="HCP-like"/>
    <property type="match status" value="3"/>
</dbReference>
<comment type="caution">
    <text evidence="5">The sequence shown here is derived from an EMBL/GenBank/DDBJ whole genome shotgun (WGS) entry which is preliminary data.</text>
</comment>
<organism evidence="5 6">
    <name type="scientific">Trichoglossum hirsutum</name>
    <dbReference type="NCBI Taxonomy" id="265104"/>
    <lineage>
        <taxon>Eukaryota</taxon>
        <taxon>Fungi</taxon>
        <taxon>Dikarya</taxon>
        <taxon>Ascomycota</taxon>
        <taxon>Pezizomycotina</taxon>
        <taxon>Geoglossomycetes</taxon>
        <taxon>Geoglossales</taxon>
        <taxon>Geoglossaceae</taxon>
        <taxon>Trichoglossum</taxon>
    </lineage>
</organism>
<feature type="compositionally biased region" description="Polar residues" evidence="2">
    <location>
        <begin position="49"/>
        <end position="65"/>
    </location>
</feature>
<feature type="transmembrane region" description="Helical" evidence="3">
    <location>
        <begin position="776"/>
        <end position="795"/>
    </location>
</feature>
<feature type="signal peptide" evidence="4">
    <location>
        <begin position="1"/>
        <end position="24"/>
    </location>
</feature>
<keyword evidence="3" id="KW-0472">Membrane</keyword>
<dbReference type="PANTHER" id="PTHR11102:SF147">
    <property type="entry name" value="SEL1L ADAPTOR SUBUNIT OF ERAD E3 UBIQUITIN LIGASE"/>
    <property type="match status" value="1"/>
</dbReference>
<evidence type="ECO:0000256" key="1">
    <source>
        <dbReference type="ARBA" id="ARBA00038101"/>
    </source>
</evidence>
<dbReference type="InterPro" id="IPR011990">
    <property type="entry name" value="TPR-like_helical_dom_sf"/>
</dbReference>
<feature type="chain" id="PRO_5040126288" description="Ubiquitin-protein ligase Sel1/Ubx2" evidence="4">
    <location>
        <begin position="25"/>
        <end position="854"/>
    </location>
</feature>
<evidence type="ECO:0000256" key="3">
    <source>
        <dbReference type="SAM" id="Phobius"/>
    </source>
</evidence>
<dbReference type="GO" id="GO:0036503">
    <property type="term" value="P:ERAD pathway"/>
    <property type="evidence" value="ECO:0007669"/>
    <property type="project" value="TreeGrafter"/>
</dbReference>
<keyword evidence="3" id="KW-0812">Transmembrane</keyword>
<dbReference type="GO" id="GO:0005789">
    <property type="term" value="C:endoplasmic reticulum membrane"/>
    <property type="evidence" value="ECO:0007669"/>
    <property type="project" value="TreeGrafter"/>
</dbReference>
<evidence type="ECO:0000256" key="4">
    <source>
        <dbReference type="SAM" id="SignalP"/>
    </source>
</evidence>
<protein>
    <recommendedName>
        <fullName evidence="7">Ubiquitin-protein ligase Sel1/Ubx2</fullName>
    </recommendedName>
</protein>
<keyword evidence="4" id="KW-0732">Signal</keyword>
<evidence type="ECO:0000313" key="5">
    <source>
        <dbReference type="EMBL" id="KAH0564943.1"/>
    </source>
</evidence>
<dbReference type="InterPro" id="IPR006597">
    <property type="entry name" value="Sel1-like"/>
</dbReference>
<dbReference type="Proteomes" id="UP000750711">
    <property type="component" value="Unassembled WGS sequence"/>
</dbReference>
<dbReference type="Pfam" id="PF08238">
    <property type="entry name" value="Sel1"/>
    <property type="match status" value="10"/>
</dbReference>
<dbReference type="SMART" id="SM00671">
    <property type="entry name" value="SEL1"/>
    <property type="match status" value="11"/>
</dbReference>
<evidence type="ECO:0008006" key="7">
    <source>
        <dbReference type="Google" id="ProtNLM"/>
    </source>
</evidence>
<sequence length="854" mass="94880">MERILKRLMPLLLLLCVFLSVVSAQQQDVDRLRVAQKFGENGAEELLSASPSTSGATLSKNQQAHNGDEKGRRLVQNSLSTLQKLESSRRRRATRFDRPSGFLGATAYYAKELFFFLFMNGPSHDQTRGTAKEHLRLSQPLLTAVRLLEDAARDNNSDAIYLLGEMNFYGKYSHPRNYSEAFRRYHDLATLTGNSTAQHMIGFMYATGIGGAVGRDQAKALLYHTFAARGGDARSEMTVAFRHHSGIATPRNCDEAAKFYKRAADKAIRYWRAGPPGGRATSRHGYRLAENEGGVYGEGASASSSGVNANKGGPTSDSHAAFDDVLEYLDLMSRKGDPKATLSLGRLYYDGSRVLKRNLRKARSYFMAVAKQYWTRDGKVTAGDQGIEKLAGKAAGYLGRIYLRGDGVEQSFERALTWFKRGIASGDSLSQNDMGLMYLHGYGVPKDAMKAAAYFKAATDQDFAPAQVNLGALFLDQGDVSVATRYFDLAARHGNIEAYYYLAEISNQGIDRDRSCGVATAYYKIVAEKIEIHSSFETANRAYEEGDLETALVNYMMAAEQGYEAGQANVAYLLDEQKSRFLLGSLGIWPLSQIRAPFLRNPELALLYWGRSAKQLNIDSMVKMGDYYLGGIGTEADPEKAASCYQAASEYQQSAQALWNLGWMHENGIGVEQDFHLAKRFYDLAYETNQEAYLPVTLGLLKLRMRSFWNTITNGRVNSIRSEPEPQKDRSFSEWVSNFFDSDYPYLRDDDDSVDTHAYDPMPGGDDYLDDIEDGIFESLVIVGLAAVLIFLLYYRQQRQVVHARAARDQEADGANAADQPGQGAAPPEGQERGFFPNPGEPEFQQWIAGGIAH</sequence>